<dbReference type="STRING" id="294747.C5MF28"/>
<gene>
    <name evidence="12" type="ORF">CTRG_04671</name>
</gene>
<keyword evidence="4" id="KW-0677">Repeat</keyword>
<dbReference type="OrthoDB" id="3214149at2759"/>
<feature type="domain" description="C2H2-type" evidence="11">
    <location>
        <begin position="115"/>
        <end position="140"/>
    </location>
</feature>
<evidence type="ECO:0000256" key="7">
    <source>
        <dbReference type="ARBA" id="ARBA00023125"/>
    </source>
</evidence>
<keyword evidence="7" id="KW-0238">DNA-binding</keyword>
<dbReference type="PROSITE" id="PS00028">
    <property type="entry name" value="ZINC_FINGER_C2H2_1"/>
    <property type="match status" value="1"/>
</dbReference>
<accession>C5MF28</accession>
<reference evidence="12 13" key="1">
    <citation type="journal article" date="2009" name="Nature">
        <title>Evolution of pathogenicity and sexual reproduction in eight Candida genomes.</title>
        <authorList>
            <person name="Butler G."/>
            <person name="Rasmussen M.D."/>
            <person name="Lin M.F."/>
            <person name="Santos M.A."/>
            <person name="Sakthikumar S."/>
            <person name="Munro C.A."/>
            <person name="Rheinbay E."/>
            <person name="Grabherr M."/>
            <person name="Forche A."/>
            <person name="Reedy J.L."/>
            <person name="Agrafioti I."/>
            <person name="Arnaud M.B."/>
            <person name="Bates S."/>
            <person name="Brown A.J."/>
            <person name="Brunke S."/>
            <person name="Costanzo M.C."/>
            <person name="Fitzpatrick D.A."/>
            <person name="de Groot P.W."/>
            <person name="Harris D."/>
            <person name="Hoyer L.L."/>
            <person name="Hube B."/>
            <person name="Klis F.M."/>
            <person name="Kodira C."/>
            <person name="Lennard N."/>
            <person name="Logue M.E."/>
            <person name="Martin R."/>
            <person name="Neiman A.M."/>
            <person name="Nikolaou E."/>
            <person name="Quail M.A."/>
            <person name="Quinn J."/>
            <person name="Santos M.C."/>
            <person name="Schmitzberger F.F."/>
            <person name="Sherlock G."/>
            <person name="Shah P."/>
            <person name="Silverstein K.A."/>
            <person name="Skrzypek M.S."/>
            <person name="Soll D."/>
            <person name="Staggs R."/>
            <person name="Stansfield I."/>
            <person name="Stumpf M.P."/>
            <person name="Sudbery P.E."/>
            <person name="Srikantha T."/>
            <person name="Zeng Q."/>
            <person name="Berman J."/>
            <person name="Berriman M."/>
            <person name="Heitman J."/>
            <person name="Gow N.A."/>
            <person name="Lorenz M.C."/>
            <person name="Birren B.W."/>
            <person name="Kellis M."/>
            <person name="Cuomo C.A."/>
        </authorList>
    </citation>
    <scope>NUCLEOTIDE SEQUENCE [LARGE SCALE GENOMIC DNA]</scope>
    <source>
        <strain evidence="13">ATCC MYA-3404 / T1</strain>
    </source>
</reference>
<keyword evidence="3" id="KW-0479">Metal-binding</keyword>
<dbReference type="AlphaFoldDB" id="C5MF28"/>
<evidence type="ECO:0000256" key="4">
    <source>
        <dbReference type="ARBA" id="ARBA00022737"/>
    </source>
</evidence>
<dbReference type="InterPro" id="IPR056436">
    <property type="entry name" value="Znf-C2H2_ZIC1-5/GLI1-3-like"/>
</dbReference>
<evidence type="ECO:0000256" key="10">
    <source>
        <dbReference type="SAM" id="MobiDB-lite"/>
    </source>
</evidence>
<organism evidence="12 13">
    <name type="scientific">Candida tropicalis (strain ATCC MYA-3404 / T1)</name>
    <name type="common">Yeast</name>
    <dbReference type="NCBI Taxonomy" id="294747"/>
    <lineage>
        <taxon>Eukaryota</taxon>
        <taxon>Fungi</taxon>
        <taxon>Dikarya</taxon>
        <taxon>Ascomycota</taxon>
        <taxon>Saccharomycotina</taxon>
        <taxon>Pichiomycetes</taxon>
        <taxon>Debaryomycetaceae</taxon>
        <taxon>Candida/Lodderomyces clade</taxon>
        <taxon>Candida</taxon>
    </lineage>
</organism>
<feature type="region of interest" description="Disordered" evidence="10">
    <location>
        <begin position="1"/>
        <end position="37"/>
    </location>
</feature>
<feature type="compositionally biased region" description="Basic and acidic residues" evidence="10">
    <location>
        <begin position="387"/>
        <end position="399"/>
    </location>
</feature>
<dbReference type="Gene3D" id="3.30.160.60">
    <property type="entry name" value="Classic Zinc Finger"/>
    <property type="match status" value="3"/>
</dbReference>
<evidence type="ECO:0000256" key="2">
    <source>
        <dbReference type="ARBA" id="ARBA00010831"/>
    </source>
</evidence>
<evidence type="ECO:0000256" key="1">
    <source>
        <dbReference type="ARBA" id="ARBA00004123"/>
    </source>
</evidence>
<evidence type="ECO:0000256" key="6">
    <source>
        <dbReference type="ARBA" id="ARBA00022833"/>
    </source>
</evidence>
<evidence type="ECO:0000256" key="9">
    <source>
        <dbReference type="PROSITE-ProRule" id="PRU00042"/>
    </source>
</evidence>
<dbReference type="GO" id="GO:0000978">
    <property type="term" value="F:RNA polymerase II cis-regulatory region sequence-specific DNA binding"/>
    <property type="evidence" value="ECO:0007669"/>
    <property type="project" value="TreeGrafter"/>
</dbReference>
<dbReference type="RefSeq" id="XP_002550373.1">
    <property type="nucleotide sequence ID" value="XM_002550327.1"/>
</dbReference>
<evidence type="ECO:0000259" key="11">
    <source>
        <dbReference type="PROSITE" id="PS50157"/>
    </source>
</evidence>
<dbReference type="FunFam" id="3.30.160.60:FF:000201">
    <property type="entry name" value="C2H2 finger domain protein (Gli3)"/>
    <property type="match status" value="1"/>
</dbReference>
<evidence type="ECO:0000256" key="8">
    <source>
        <dbReference type="ARBA" id="ARBA00023242"/>
    </source>
</evidence>
<dbReference type="KEGG" id="ctp:CTRG_04671"/>
<dbReference type="GO" id="GO:0008270">
    <property type="term" value="F:zinc ion binding"/>
    <property type="evidence" value="ECO:0007669"/>
    <property type="project" value="UniProtKB-KW"/>
</dbReference>
<dbReference type="PROSITE" id="PS50157">
    <property type="entry name" value="ZINC_FINGER_C2H2_2"/>
    <property type="match status" value="1"/>
</dbReference>
<dbReference type="PANTHER" id="PTHR45718:SF8">
    <property type="entry name" value="GLIS FAMILY ZINC FINGER 2"/>
    <property type="match status" value="1"/>
</dbReference>
<evidence type="ECO:0000313" key="12">
    <source>
        <dbReference type="EMBL" id="EER31888.1"/>
    </source>
</evidence>
<keyword evidence="6" id="KW-0862">Zinc</keyword>
<dbReference type="InterPro" id="IPR036236">
    <property type="entry name" value="Znf_C2H2_sf"/>
</dbReference>
<dbReference type="SMART" id="SM00355">
    <property type="entry name" value="ZnF_C2H2"/>
    <property type="match status" value="3"/>
</dbReference>
<dbReference type="PANTHER" id="PTHR45718">
    <property type="entry name" value="TRANSCRIPTIONAL ACTIVATOR CUBITUS INTERRUPTUS"/>
    <property type="match status" value="1"/>
</dbReference>
<dbReference type="VEuPathDB" id="FungiDB:CTRG_04671"/>
<dbReference type="GeneID" id="8296618"/>
<dbReference type="eggNOG" id="KOG1721">
    <property type="taxonomic scope" value="Eukaryota"/>
</dbReference>
<dbReference type="Pfam" id="PF23561">
    <property type="entry name" value="zf-C2H2_15"/>
    <property type="match status" value="1"/>
</dbReference>
<protein>
    <recommendedName>
        <fullName evidence="11">C2H2-type domain-containing protein</fullName>
    </recommendedName>
</protein>
<feature type="compositionally biased region" description="Basic and acidic residues" evidence="10">
    <location>
        <begin position="15"/>
        <end position="26"/>
    </location>
</feature>
<comment type="subcellular location">
    <subcellularLocation>
        <location evidence="1">Nucleus</location>
    </subcellularLocation>
</comment>
<evidence type="ECO:0000256" key="5">
    <source>
        <dbReference type="ARBA" id="ARBA00022771"/>
    </source>
</evidence>
<evidence type="ECO:0000313" key="13">
    <source>
        <dbReference type="Proteomes" id="UP000002037"/>
    </source>
</evidence>
<dbReference type="EMBL" id="GG692400">
    <property type="protein sequence ID" value="EER31888.1"/>
    <property type="molecule type" value="Genomic_DNA"/>
</dbReference>
<sequence>MEEPQIKTEPSNDISSDKPHLEESYHHQSNSKRPSTLGAPNDFKCRWTDCPSSNYTNLTGLVNHLNLTHINTIPVGSPASKYICYWENCARYGLEQPSRFALVSHCRTHTGEKPYFCPVPECEKHFTRSDALTKHVKGVHELYSIRDQLNILKEKVRKGMDIEFDVDHLYEDEYLKIIEHDYELQKPWWFTNEFLSVLRTKEEEQTEDDTMVDLKSIDKLPFDFQQYRVANSRYKNFITLSREELNDDEEIEELISTHDENNNIVNVAKKQIVHENPKRSFPQVSSNSILENLSSSTKKLVHDYNSKGNINVDDIEKIKDLDQLKELHDKLANQLNTGYKINKILASQLISSIKEKRKLWLYNQLLIDANLQVGLPPDGKTGPKQRVMQDKFDSELLHK</sequence>
<keyword evidence="13" id="KW-1185">Reference proteome</keyword>
<proteinExistence type="inferred from homology"/>
<dbReference type="HOGENOM" id="CLU_773852_0_0_1"/>
<dbReference type="InterPro" id="IPR043359">
    <property type="entry name" value="GLI-like"/>
</dbReference>
<keyword evidence="8" id="KW-0539">Nucleus</keyword>
<dbReference type="GO" id="GO:0000981">
    <property type="term" value="F:DNA-binding transcription factor activity, RNA polymerase II-specific"/>
    <property type="evidence" value="ECO:0007669"/>
    <property type="project" value="TreeGrafter"/>
</dbReference>
<dbReference type="GO" id="GO:0005634">
    <property type="term" value="C:nucleus"/>
    <property type="evidence" value="ECO:0007669"/>
    <property type="project" value="UniProtKB-SubCell"/>
</dbReference>
<keyword evidence="5 9" id="KW-0863">Zinc-finger</keyword>
<evidence type="ECO:0000256" key="3">
    <source>
        <dbReference type="ARBA" id="ARBA00022723"/>
    </source>
</evidence>
<dbReference type="Proteomes" id="UP000002037">
    <property type="component" value="Unassembled WGS sequence"/>
</dbReference>
<comment type="similarity">
    <text evidence="2">Belongs to the GLI C2H2-type zinc-finger protein family.</text>
</comment>
<feature type="region of interest" description="Disordered" evidence="10">
    <location>
        <begin position="377"/>
        <end position="399"/>
    </location>
</feature>
<dbReference type="SUPFAM" id="SSF57667">
    <property type="entry name" value="beta-beta-alpha zinc fingers"/>
    <property type="match status" value="1"/>
</dbReference>
<dbReference type="InterPro" id="IPR013087">
    <property type="entry name" value="Znf_C2H2_type"/>
</dbReference>
<name>C5MF28_CANTT</name>